<keyword evidence="4" id="KW-1003">Cell membrane</keyword>
<evidence type="ECO:0000256" key="7">
    <source>
        <dbReference type="ARBA" id="ARBA00022741"/>
    </source>
</evidence>
<keyword evidence="5" id="KW-0723">Serine/threonine-protein kinase</keyword>
<dbReference type="Gene3D" id="3.30.310.80">
    <property type="entry name" value="Kinase associated domain 1, KA1"/>
    <property type="match status" value="1"/>
</dbReference>
<dbReference type="EMBL" id="JAWDGP010003405">
    <property type="protein sequence ID" value="KAK3774557.1"/>
    <property type="molecule type" value="Genomic_DNA"/>
</dbReference>
<dbReference type="InterPro" id="IPR048637">
    <property type="entry name" value="MELK_UBA"/>
</dbReference>
<proteinExistence type="inferred from homology"/>
<dbReference type="GO" id="GO:0004674">
    <property type="term" value="F:protein serine/threonine kinase activity"/>
    <property type="evidence" value="ECO:0007669"/>
    <property type="project" value="UniProtKB-KW"/>
</dbReference>
<comment type="similarity">
    <text evidence="2">Belongs to the protein kinase superfamily. CAMK Ser/Thr protein kinase family. SNF1 subfamily.</text>
</comment>
<dbReference type="CDD" id="cd14341">
    <property type="entry name" value="UBA_MELK"/>
    <property type="match status" value="1"/>
</dbReference>
<dbReference type="FunFam" id="1.10.510.10:FF:000901">
    <property type="entry name" value="Maternal embryonic leucine zipper kinase"/>
    <property type="match status" value="1"/>
</dbReference>
<dbReference type="PROSITE" id="PS00108">
    <property type="entry name" value="PROTEIN_KINASE_ST"/>
    <property type="match status" value="1"/>
</dbReference>
<accession>A0AAE1DL90</accession>
<keyword evidence="7 15" id="KW-0547">Nucleotide-binding</keyword>
<evidence type="ECO:0000256" key="5">
    <source>
        <dbReference type="ARBA" id="ARBA00022527"/>
    </source>
</evidence>
<evidence type="ECO:0000313" key="20">
    <source>
        <dbReference type="Proteomes" id="UP001283361"/>
    </source>
</evidence>
<evidence type="ECO:0000256" key="11">
    <source>
        <dbReference type="ARBA" id="ARBA00023136"/>
    </source>
</evidence>
<keyword evidence="12" id="KW-0131">Cell cycle</keyword>
<feature type="region of interest" description="Disordered" evidence="16">
    <location>
        <begin position="331"/>
        <end position="634"/>
    </location>
</feature>
<dbReference type="SMART" id="SM00220">
    <property type="entry name" value="S_TKc"/>
    <property type="match status" value="1"/>
</dbReference>
<feature type="compositionally biased region" description="Polar residues" evidence="16">
    <location>
        <begin position="459"/>
        <end position="479"/>
    </location>
</feature>
<keyword evidence="20" id="KW-1185">Reference proteome</keyword>
<feature type="domain" description="Protein kinase" evidence="17">
    <location>
        <begin position="11"/>
        <end position="263"/>
    </location>
</feature>
<comment type="catalytic activity">
    <reaction evidence="14">
        <text>L-seryl-[protein] + ATP = O-phospho-L-seryl-[protein] + ADP + H(+)</text>
        <dbReference type="Rhea" id="RHEA:17989"/>
        <dbReference type="Rhea" id="RHEA-COMP:9863"/>
        <dbReference type="Rhea" id="RHEA-COMP:11604"/>
        <dbReference type="ChEBI" id="CHEBI:15378"/>
        <dbReference type="ChEBI" id="CHEBI:29999"/>
        <dbReference type="ChEBI" id="CHEBI:30616"/>
        <dbReference type="ChEBI" id="CHEBI:83421"/>
        <dbReference type="ChEBI" id="CHEBI:456216"/>
        <dbReference type="EC" id="2.7.11.1"/>
    </reaction>
</comment>
<dbReference type="PROSITE" id="PS50011">
    <property type="entry name" value="PROTEIN_KINASE_DOM"/>
    <property type="match status" value="1"/>
</dbReference>
<dbReference type="InterPro" id="IPR017441">
    <property type="entry name" value="Protein_kinase_ATP_BS"/>
</dbReference>
<evidence type="ECO:0000256" key="10">
    <source>
        <dbReference type="ARBA" id="ARBA00023121"/>
    </source>
</evidence>
<evidence type="ECO:0000256" key="14">
    <source>
        <dbReference type="ARBA" id="ARBA00048679"/>
    </source>
</evidence>
<feature type="compositionally biased region" description="Polar residues" evidence="16">
    <location>
        <begin position="592"/>
        <end position="609"/>
    </location>
</feature>
<dbReference type="GO" id="GO:0005524">
    <property type="term" value="F:ATP binding"/>
    <property type="evidence" value="ECO:0007669"/>
    <property type="project" value="UniProtKB-UniRule"/>
</dbReference>
<dbReference type="GO" id="GO:0005886">
    <property type="term" value="C:plasma membrane"/>
    <property type="evidence" value="ECO:0007669"/>
    <property type="project" value="UniProtKB-SubCell"/>
</dbReference>
<gene>
    <name evidence="19" type="ORF">RRG08_016927</name>
</gene>
<evidence type="ECO:0000256" key="13">
    <source>
        <dbReference type="ARBA" id="ARBA00047899"/>
    </source>
</evidence>
<evidence type="ECO:0000256" key="6">
    <source>
        <dbReference type="ARBA" id="ARBA00022679"/>
    </source>
</evidence>
<evidence type="ECO:0000256" key="8">
    <source>
        <dbReference type="ARBA" id="ARBA00022777"/>
    </source>
</evidence>
<keyword evidence="8" id="KW-0418">Kinase</keyword>
<keyword evidence="6" id="KW-0808">Transferase</keyword>
<evidence type="ECO:0000259" key="18">
    <source>
        <dbReference type="PROSITE" id="PS50032"/>
    </source>
</evidence>
<dbReference type="InterPro" id="IPR028375">
    <property type="entry name" value="KA1/Ssp2_C"/>
</dbReference>
<dbReference type="AlphaFoldDB" id="A0AAE1DL90"/>
<evidence type="ECO:0000256" key="12">
    <source>
        <dbReference type="ARBA" id="ARBA00023306"/>
    </source>
</evidence>
<dbReference type="InterPro" id="IPR001772">
    <property type="entry name" value="KA1_dom"/>
</dbReference>
<evidence type="ECO:0000256" key="4">
    <source>
        <dbReference type="ARBA" id="ARBA00022475"/>
    </source>
</evidence>
<feature type="domain" description="KA1" evidence="18">
    <location>
        <begin position="806"/>
        <end position="855"/>
    </location>
</feature>
<dbReference type="Pfam" id="PF00069">
    <property type="entry name" value="Pkinase"/>
    <property type="match status" value="1"/>
</dbReference>
<evidence type="ECO:0000256" key="9">
    <source>
        <dbReference type="ARBA" id="ARBA00022840"/>
    </source>
</evidence>
<dbReference type="CDD" id="cd12198">
    <property type="entry name" value="MELK_C"/>
    <property type="match status" value="1"/>
</dbReference>
<evidence type="ECO:0000256" key="2">
    <source>
        <dbReference type="ARBA" id="ARBA00006234"/>
    </source>
</evidence>
<comment type="caution">
    <text evidence="19">The sequence shown here is derived from an EMBL/GenBank/DDBJ whole genome shotgun (WGS) entry which is preliminary data.</text>
</comment>
<dbReference type="FunFam" id="3.30.200.20:FF:000003">
    <property type="entry name" value="Non-specific serine/threonine protein kinase"/>
    <property type="match status" value="1"/>
</dbReference>
<dbReference type="InterPro" id="IPR011009">
    <property type="entry name" value="Kinase-like_dom_sf"/>
</dbReference>
<dbReference type="PROSITE" id="PS50032">
    <property type="entry name" value="KA1"/>
    <property type="match status" value="1"/>
</dbReference>
<dbReference type="GO" id="GO:0008289">
    <property type="term" value="F:lipid binding"/>
    <property type="evidence" value="ECO:0007669"/>
    <property type="project" value="UniProtKB-KW"/>
</dbReference>
<dbReference type="InterPro" id="IPR008271">
    <property type="entry name" value="Ser/Thr_kinase_AS"/>
</dbReference>
<dbReference type="PANTHER" id="PTHR24346">
    <property type="entry name" value="MAP/MICROTUBULE AFFINITY-REGULATING KINASE"/>
    <property type="match status" value="1"/>
</dbReference>
<dbReference type="GO" id="GO:0005737">
    <property type="term" value="C:cytoplasm"/>
    <property type="evidence" value="ECO:0007669"/>
    <property type="project" value="TreeGrafter"/>
</dbReference>
<dbReference type="FunFam" id="3.30.310.80:FF:000011">
    <property type="entry name" value="Non-specific serine/threonine protein kinase"/>
    <property type="match status" value="1"/>
</dbReference>
<feature type="compositionally biased region" description="Polar residues" evidence="16">
    <location>
        <begin position="529"/>
        <end position="546"/>
    </location>
</feature>
<dbReference type="PANTHER" id="PTHR24346:SF30">
    <property type="entry name" value="MATERNAL EMBRYONIC LEUCINE ZIPPER KINASE"/>
    <property type="match status" value="1"/>
</dbReference>
<evidence type="ECO:0000256" key="1">
    <source>
        <dbReference type="ARBA" id="ARBA00004202"/>
    </source>
</evidence>
<dbReference type="PROSITE" id="PS00107">
    <property type="entry name" value="PROTEIN_KINASE_ATP"/>
    <property type="match status" value="1"/>
</dbReference>
<dbReference type="Proteomes" id="UP001283361">
    <property type="component" value="Unassembled WGS sequence"/>
</dbReference>
<feature type="compositionally biased region" description="Basic and acidic residues" evidence="16">
    <location>
        <begin position="443"/>
        <end position="458"/>
    </location>
</feature>
<feature type="compositionally biased region" description="Basic and acidic residues" evidence="16">
    <location>
        <begin position="369"/>
        <end position="389"/>
    </location>
</feature>
<dbReference type="GO" id="GO:0035556">
    <property type="term" value="P:intracellular signal transduction"/>
    <property type="evidence" value="ECO:0007669"/>
    <property type="project" value="TreeGrafter"/>
</dbReference>
<keyword evidence="9 15" id="KW-0067">ATP-binding</keyword>
<protein>
    <recommendedName>
        <fullName evidence="3">non-specific serine/threonine protein kinase</fullName>
        <ecNumber evidence="3">2.7.11.1</ecNumber>
    </recommendedName>
</protein>
<comment type="catalytic activity">
    <reaction evidence="13">
        <text>L-threonyl-[protein] + ATP = O-phospho-L-threonyl-[protein] + ADP + H(+)</text>
        <dbReference type="Rhea" id="RHEA:46608"/>
        <dbReference type="Rhea" id="RHEA-COMP:11060"/>
        <dbReference type="Rhea" id="RHEA-COMP:11605"/>
        <dbReference type="ChEBI" id="CHEBI:15378"/>
        <dbReference type="ChEBI" id="CHEBI:30013"/>
        <dbReference type="ChEBI" id="CHEBI:30616"/>
        <dbReference type="ChEBI" id="CHEBI:61977"/>
        <dbReference type="ChEBI" id="CHEBI:456216"/>
        <dbReference type="EC" id="2.7.11.1"/>
    </reaction>
</comment>
<keyword evidence="10" id="KW-0446">Lipid-binding</keyword>
<dbReference type="EC" id="2.7.11.1" evidence="3"/>
<sequence>MSHYPELDGIYYLREKIGSGGFAKVKLAYHALTGEKVAIKIMDKKRLGDELPRVTTEIAAMKELCHQHICKLFQVIETETRFFLVLEYCPEGELFDYIVSKDRLEEDEARIFFRQIISAVAFIHKTGFAHRDLKPENLLLDDNQNIKLIDFGLCAKPQGGMDCHLATLCGSPAYAAPELIAGRQYLGSEADLWSMGVLLYALLCGYLPFDDENIAQLYKKIKIGYYTTPDWLSPGSKLLISQLLQVDPKKRIPMSALLNHPWLTENIYSPIDWESKYTKRLDEDCITELAVHFKKTRKQIEEEVSEWKYDNLTATYFLLLEKKMKNKPVRLLLKPQNRGDRSRSRHYSSEEDLGDIDFDSSPYILTPRNRTEDNHRRQEARAKARERLDFNNPSETAQRRLHNKEDERKEAEGKKYQPSNTPSSRSGKENKVFEVRAGPPSSADKRDRGDGRDIELIRQSKNVAYDTQINKTSGENQTSHKSRREMFGKETEFQVYSVSKAEAGSQSSRKSESPTKPSSVKRRPHIYIKSNNHPHSGNTKDITTPVKNKVGSSGGQTIRTPIPQHSTDQSARTAAAFRPSQSSRTPGRRDQFQTALQSASQTKGKSVRQQPGAAVTPSLHKPSPATGRKAGGDKFVVPLTPISRATPAKFRLQSPMVPKQPAVTSMDDSFACSKNEHNSTFSPSRSYDSQLNKLVDDDVHTPVKSSSRSVDDELYKMHMTTPVSGSKSNRKTGAVFGSIERMFHMLTPKRKGSLIDGPRKARALHNVCITNELSPDHVLAQLKTILHKKCIPCQQSEYSLRCTVMDDWGRAKLAFDLEVCALPKNSFMGIHRKRVKGDIWHYKRLCEDILRSAKYI</sequence>
<dbReference type="InterPro" id="IPR000719">
    <property type="entry name" value="Prot_kinase_dom"/>
</dbReference>
<evidence type="ECO:0000259" key="17">
    <source>
        <dbReference type="PROSITE" id="PS50011"/>
    </source>
</evidence>
<dbReference type="Pfam" id="PF02149">
    <property type="entry name" value="KA1"/>
    <property type="match status" value="1"/>
</dbReference>
<feature type="compositionally biased region" description="Polar residues" evidence="16">
    <location>
        <begin position="555"/>
        <end position="572"/>
    </location>
</feature>
<evidence type="ECO:0000313" key="19">
    <source>
        <dbReference type="EMBL" id="KAK3774557.1"/>
    </source>
</evidence>
<dbReference type="SUPFAM" id="SSF56112">
    <property type="entry name" value="Protein kinase-like (PK-like)"/>
    <property type="match status" value="1"/>
</dbReference>
<feature type="compositionally biased region" description="Basic and acidic residues" evidence="16">
    <location>
        <begin position="403"/>
        <end position="415"/>
    </location>
</feature>
<dbReference type="Pfam" id="PF21594">
    <property type="entry name" value="UBA_MELK"/>
    <property type="match status" value="1"/>
</dbReference>
<feature type="compositionally biased region" description="Polar residues" evidence="16">
    <location>
        <begin position="504"/>
        <end position="518"/>
    </location>
</feature>
<evidence type="ECO:0000256" key="15">
    <source>
        <dbReference type="PROSITE-ProRule" id="PRU10141"/>
    </source>
</evidence>
<name>A0AAE1DL90_9GAST</name>
<feature type="binding site" evidence="15">
    <location>
        <position position="40"/>
    </location>
    <ligand>
        <name>ATP</name>
        <dbReference type="ChEBI" id="CHEBI:30616"/>
    </ligand>
</feature>
<keyword evidence="11" id="KW-0472">Membrane</keyword>
<organism evidence="19 20">
    <name type="scientific">Elysia crispata</name>
    <name type="common">lettuce slug</name>
    <dbReference type="NCBI Taxonomy" id="231223"/>
    <lineage>
        <taxon>Eukaryota</taxon>
        <taxon>Metazoa</taxon>
        <taxon>Spiralia</taxon>
        <taxon>Lophotrochozoa</taxon>
        <taxon>Mollusca</taxon>
        <taxon>Gastropoda</taxon>
        <taxon>Heterobranchia</taxon>
        <taxon>Euthyneura</taxon>
        <taxon>Panpulmonata</taxon>
        <taxon>Sacoglossa</taxon>
        <taxon>Placobranchoidea</taxon>
        <taxon>Plakobranchidae</taxon>
        <taxon>Elysia</taxon>
    </lineage>
</organism>
<reference evidence="19" key="1">
    <citation type="journal article" date="2023" name="G3 (Bethesda)">
        <title>A reference genome for the long-term kleptoplast-retaining sea slug Elysia crispata morphotype clarki.</title>
        <authorList>
            <person name="Eastman K.E."/>
            <person name="Pendleton A.L."/>
            <person name="Shaikh M.A."/>
            <person name="Suttiyut T."/>
            <person name="Ogas R."/>
            <person name="Tomko P."/>
            <person name="Gavelis G."/>
            <person name="Widhalm J.R."/>
            <person name="Wisecaver J.H."/>
        </authorList>
    </citation>
    <scope>NUCLEOTIDE SEQUENCE</scope>
    <source>
        <strain evidence="19">ECLA1</strain>
    </source>
</reference>
<dbReference type="Gene3D" id="1.10.510.10">
    <property type="entry name" value="Transferase(Phosphotransferase) domain 1"/>
    <property type="match status" value="1"/>
</dbReference>
<dbReference type="SUPFAM" id="SSF103243">
    <property type="entry name" value="KA1-like"/>
    <property type="match status" value="1"/>
</dbReference>
<evidence type="ECO:0000256" key="3">
    <source>
        <dbReference type="ARBA" id="ARBA00012513"/>
    </source>
</evidence>
<comment type="subcellular location">
    <subcellularLocation>
        <location evidence="1">Cell membrane</location>
        <topology evidence="1">Peripheral membrane protein</topology>
    </subcellularLocation>
</comment>
<evidence type="ECO:0000256" key="16">
    <source>
        <dbReference type="SAM" id="MobiDB-lite"/>
    </source>
</evidence>